<evidence type="ECO:0000256" key="11">
    <source>
        <dbReference type="ARBA" id="ARBA00030563"/>
    </source>
</evidence>
<dbReference type="GO" id="GO:0006430">
    <property type="term" value="P:lysyl-tRNA aminoacylation"/>
    <property type="evidence" value="ECO:0007669"/>
    <property type="project" value="InterPro"/>
</dbReference>
<evidence type="ECO:0000256" key="4">
    <source>
        <dbReference type="ARBA" id="ARBA00015745"/>
    </source>
</evidence>
<sequence length="568" mass="66894">MNEDFPVHWLEEILEEIYTRRLEEITLSTGKTPSGHIHLGILREILICDALRRIIEEDGKLVNNLLFFDSLDAAKRFPPYIDKNFQNKHVGKPFAMIPCPYDDCKCESYAHHFGNELISVFPDFGIKTKVIWTHELYKTKIMQEKIKVALENTKMIKKILRKYILPTLKNGDKEDFIKMQKNWMPVMVICEECSKIQHRDKDGSIKPNRVKNYTHNEEMVSYKCEACGYSGKISIWSGKLKLNWRIDWPAKWSLYTTTCEPAGKDHSVKGGAYDTGIELCQSLYGYEGPVKVSYEWLRLGDKDMGTSKGHIFTPKKYLEIADPKVFRTIILKTNPSKHITFRIEELSQYYDYYERMENIYFHLEKVENFDEYKFFKYLFPLTQVSSIPETKLKRLPLKFLTFLTQIQNILSFDNLYKKAKKIMEKNSFEKFISPQKFKILLKQTDCWLEELKKVIESEKDPKVKKEIIRKVGIFTIPMAIDEDSLKILDDKQIKGMQQLREYLKNADNLDPDLIQNKIFTIAKNNLKIKPRKLFEAVYQIILGKKYGPRLGSFLSLLDRNWLLDRLNI</sequence>
<proteinExistence type="inferred from homology"/>
<dbReference type="PANTHER" id="PTHR37940:SF1">
    <property type="entry name" value="LYSINE--TRNA LIGASE"/>
    <property type="match status" value="1"/>
</dbReference>
<dbReference type="NCBIfam" id="TIGR00467">
    <property type="entry name" value="lysS_arch"/>
    <property type="match status" value="1"/>
</dbReference>
<dbReference type="InterPro" id="IPR008925">
    <property type="entry name" value="aa_tRNA-synth_I_cd-bd_sf"/>
</dbReference>
<comment type="subcellular location">
    <subcellularLocation>
        <location evidence="1">Cytoplasm</location>
    </subcellularLocation>
</comment>
<comment type="catalytic activity">
    <reaction evidence="12">
        <text>tRNA(Lys) + L-lysine + ATP = L-lysyl-tRNA(Lys) + AMP + diphosphate</text>
        <dbReference type="Rhea" id="RHEA:20792"/>
        <dbReference type="Rhea" id="RHEA-COMP:9696"/>
        <dbReference type="Rhea" id="RHEA-COMP:9697"/>
        <dbReference type="ChEBI" id="CHEBI:30616"/>
        <dbReference type="ChEBI" id="CHEBI:32551"/>
        <dbReference type="ChEBI" id="CHEBI:33019"/>
        <dbReference type="ChEBI" id="CHEBI:78442"/>
        <dbReference type="ChEBI" id="CHEBI:78529"/>
        <dbReference type="ChEBI" id="CHEBI:456215"/>
        <dbReference type="EC" id="6.1.1.6"/>
    </reaction>
</comment>
<keyword evidence="8" id="KW-0067">ATP-binding</keyword>
<evidence type="ECO:0000313" key="14">
    <source>
        <dbReference type="EMBL" id="KKN45632.1"/>
    </source>
</evidence>
<keyword evidence="9" id="KW-0648">Protein biosynthesis</keyword>
<dbReference type="SUPFAM" id="SSF48163">
    <property type="entry name" value="An anticodon-binding domain of class I aminoacyl-tRNA synthetases"/>
    <property type="match status" value="1"/>
</dbReference>
<keyword evidence="10" id="KW-0030">Aminoacyl-tRNA synthetase</keyword>
<dbReference type="GO" id="GO:0004824">
    <property type="term" value="F:lysine-tRNA ligase activity"/>
    <property type="evidence" value="ECO:0007669"/>
    <property type="project" value="UniProtKB-EC"/>
</dbReference>
<evidence type="ECO:0000256" key="12">
    <source>
        <dbReference type="ARBA" id="ARBA00048573"/>
    </source>
</evidence>
<dbReference type="InterPro" id="IPR002904">
    <property type="entry name" value="Lys-tRNA-ligase"/>
</dbReference>
<evidence type="ECO:0000259" key="13">
    <source>
        <dbReference type="Pfam" id="PF19269"/>
    </source>
</evidence>
<evidence type="ECO:0000256" key="7">
    <source>
        <dbReference type="ARBA" id="ARBA00022741"/>
    </source>
</evidence>
<dbReference type="EMBL" id="LAZR01001376">
    <property type="protein sequence ID" value="KKN45632.1"/>
    <property type="molecule type" value="Genomic_DNA"/>
</dbReference>
<organism evidence="14">
    <name type="scientific">marine sediment metagenome</name>
    <dbReference type="NCBI Taxonomy" id="412755"/>
    <lineage>
        <taxon>unclassified sequences</taxon>
        <taxon>metagenomes</taxon>
        <taxon>ecological metagenomes</taxon>
    </lineage>
</organism>
<dbReference type="GO" id="GO:0005737">
    <property type="term" value="C:cytoplasm"/>
    <property type="evidence" value="ECO:0007669"/>
    <property type="project" value="UniProtKB-SubCell"/>
</dbReference>
<dbReference type="Gene3D" id="1.10.10.770">
    <property type="match status" value="1"/>
</dbReference>
<dbReference type="HAMAP" id="MF_00177">
    <property type="entry name" value="Lys_tRNA_synth_class1"/>
    <property type="match status" value="1"/>
</dbReference>
<accession>A0A0F9R8G0</accession>
<evidence type="ECO:0000256" key="10">
    <source>
        <dbReference type="ARBA" id="ARBA00023146"/>
    </source>
</evidence>
<evidence type="ECO:0000256" key="2">
    <source>
        <dbReference type="ARBA" id="ARBA00005594"/>
    </source>
</evidence>
<keyword evidence="7" id="KW-0547">Nucleotide-binding</keyword>
<dbReference type="Pfam" id="PF19269">
    <property type="entry name" value="Anticodon_2"/>
    <property type="match status" value="1"/>
</dbReference>
<evidence type="ECO:0000256" key="8">
    <source>
        <dbReference type="ARBA" id="ARBA00022840"/>
    </source>
</evidence>
<dbReference type="AlphaFoldDB" id="A0A0F9R8G0"/>
<comment type="caution">
    <text evidence="14">The sequence shown here is derived from an EMBL/GenBank/DDBJ whole genome shotgun (WGS) entry which is preliminary data.</text>
</comment>
<dbReference type="Gene3D" id="3.40.50.620">
    <property type="entry name" value="HUPs"/>
    <property type="match status" value="1"/>
</dbReference>
<dbReference type="InterPro" id="IPR020751">
    <property type="entry name" value="aa-tRNA-synth_I_codon-bd_sub2"/>
</dbReference>
<evidence type="ECO:0000256" key="9">
    <source>
        <dbReference type="ARBA" id="ARBA00022917"/>
    </source>
</evidence>
<dbReference type="Gene3D" id="1.10.10.350">
    <property type="match status" value="1"/>
</dbReference>
<keyword evidence="5" id="KW-0963">Cytoplasm</keyword>
<dbReference type="Pfam" id="PF01921">
    <property type="entry name" value="tRNA-synt_1f"/>
    <property type="match status" value="1"/>
</dbReference>
<feature type="domain" description="Aminoacyl-tRNA synthetase class I anticodon-binding" evidence="13">
    <location>
        <begin position="462"/>
        <end position="567"/>
    </location>
</feature>
<dbReference type="EC" id="6.1.1.6" evidence="3"/>
<evidence type="ECO:0000256" key="3">
    <source>
        <dbReference type="ARBA" id="ARBA00013166"/>
    </source>
</evidence>
<keyword evidence="6" id="KW-0436">Ligase</keyword>
<evidence type="ECO:0000256" key="5">
    <source>
        <dbReference type="ARBA" id="ARBA00022490"/>
    </source>
</evidence>
<dbReference type="InterPro" id="IPR014729">
    <property type="entry name" value="Rossmann-like_a/b/a_fold"/>
</dbReference>
<comment type="similarity">
    <text evidence="2">Belongs to the class-I aminoacyl-tRNA synthetase family.</text>
</comment>
<dbReference type="GO" id="GO:0000049">
    <property type="term" value="F:tRNA binding"/>
    <property type="evidence" value="ECO:0007669"/>
    <property type="project" value="InterPro"/>
</dbReference>
<evidence type="ECO:0000256" key="1">
    <source>
        <dbReference type="ARBA" id="ARBA00004496"/>
    </source>
</evidence>
<name>A0A0F9R8G0_9ZZZZ</name>
<dbReference type="SUPFAM" id="SSF52374">
    <property type="entry name" value="Nucleotidylyl transferase"/>
    <property type="match status" value="1"/>
</dbReference>
<gene>
    <name evidence="14" type="ORF">LCGC14_0681080</name>
</gene>
<dbReference type="InterPro" id="IPR045462">
    <property type="entry name" value="aa-tRNA-synth_I_cd-bd"/>
</dbReference>
<evidence type="ECO:0000256" key="6">
    <source>
        <dbReference type="ARBA" id="ARBA00022598"/>
    </source>
</evidence>
<protein>
    <recommendedName>
        <fullName evidence="4">Lysine--tRNA ligase</fullName>
        <ecNumber evidence="3">6.1.1.6</ecNumber>
    </recommendedName>
    <alternativeName>
        <fullName evidence="11">Lysyl-tRNA synthetase</fullName>
    </alternativeName>
</protein>
<reference evidence="14" key="1">
    <citation type="journal article" date="2015" name="Nature">
        <title>Complex archaea that bridge the gap between prokaryotes and eukaryotes.</title>
        <authorList>
            <person name="Spang A."/>
            <person name="Saw J.H."/>
            <person name="Jorgensen S.L."/>
            <person name="Zaremba-Niedzwiedzka K."/>
            <person name="Martijn J."/>
            <person name="Lind A.E."/>
            <person name="van Eijk R."/>
            <person name="Schleper C."/>
            <person name="Guy L."/>
            <person name="Ettema T.J."/>
        </authorList>
    </citation>
    <scope>NUCLEOTIDE SEQUENCE</scope>
</reference>
<dbReference type="GO" id="GO:0005524">
    <property type="term" value="F:ATP binding"/>
    <property type="evidence" value="ECO:0007669"/>
    <property type="project" value="UniProtKB-KW"/>
</dbReference>
<dbReference type="PANTHER" id="PTHR37940">
    <property type="entry name" value="LYSINE--TRNA LIGASE"/>
    <property type="match status" value="1"/>
</dbReference>